<gene>
    <name evidence="2" type="ORF">FRUB_02206</name>
</gene>
<comment type="caution">
    <text evidence="2">The sequence shown here is derived from an EMBL/GenBank/DDBJ whole genome shotgun (WGS) entry which is preliminary data.</text>
</comment>
<name>A0A225DXG0_9BACT</name>
<feature type="region of interest" description="Disordered" evidence="1">
    <location>
        <begin position="46"/>
        <end position="66"/>
    </location>
</feature>
<reference evidence="3" key="1">
    <citation type="submission" date="2017-06" db="EMBL/GenBank/DDBJ databases">
        <title>Genome analysis of Fimbriiglobus ruber SP5, the first member of the order Planctomycetales with confirmed chitinolytic capability.</title>
        <authorList>
            <person name="Ravin N.V."/>
            <person name="Rakitin A.L."/>
            <person name="Ivanova A.A."/>
            <person name="Beletsky A.V."/>
            <person name="Kulichevskaya I.S."/>
            <person name="Mardanov A.V."/>
            <person name="Dedysh S.N."/>
        </authorList>
    </citation>
    <scope>NUCLEOTIDE SEQUENCE [LARGE SCALE GENOMIC DNA]</scope>
    <source>
        <strain evidence="3">SP5</strain>
    </source>
</reference>
<keyword evidence="3" id="KW-1185">Reference proteome</keyword>
<sequence length="66" mass="7645">MTPSATFRTPPRILIPKLVESRDAWKAKATERKAERKALQIRVRDLEASRDQHRQRAVSVHGLRLT</sequence>
<proteinExistence type="predicted"/>
<dbReference type="AlphaFoldDB" id="A0A225DXG0"/>
<evidence type="ECO:0000313" key="3">
    <source>
        <dbReference type="Proteomes" id="UP000214646"/>
    </source>
</evidence>
<evidence type="ECO:0000256" key="1">
    <source>
        <dbReference type="SAM" id="MobiDB-lite"/>
    </source>
</evidence>
<protein>
    <submittedName>
        <fullName evidence="2">Uncharacterized protein</fullName>
    </submittedName>
</protein>
<dbReference type="Proteomes" id="UP000214646">
    <property type="component" value="Unassembled WGS sequence"/>
</dbReference>
<dbReference type="EMBL" id="NIDE01000003">
    <property type="protein sequence ID" value="OWK44274.1"/>
    <property type="molecule type" value="Genomic_DNA"/>
</dbReference>
<accession>A0A225DXG0</accession>
<organism evidence="2 3">
    <name type="scientific">Fimbriiglobus ruber</name>
    <dbReference type="NCBI Taxonomy" id="1908690"/>
    <lineage>
        <taxon>Bacteria</taxon>
        <taxon>Pseudomonadati</taxon>
        <taxon>Planctomycetota</taxon>
        <taxon>Planctomycetia</taxon>
        <taxon>Gemmatales</taxon>
        <taxon>Gemmataceae</taxon>
        <taxon>Fimbriiglobus</taxon>
    </lineage>
</organism>
<evidence type="ECO:0000313" key="2">
    <source>
        <dbReference type="EMBL" id="OWK44274.1"/>
    </source>
</evidence>